<dbReference type="AlphaFoldDB" id="A0A088RPF8"/>
<dbReference type="Proteomes" id="UP000063063">
    <property type="component" value="Chromosome 20"/>
</dbReference>
<dbReference type="VEuPathDB" id="TriTrypDB:LPAL13_200022400"/>
<proteinExistence type="predicted"/>
<dbReference type="EMBL" id="CP009389">
    <property type="protein sequence ID" value="AIN97665.1"/>
    <property type="molecule type" value="Genomic_DNA"/>
</dbReference>
<reference evidence="1 2" key="1">
    <citation type="journal article" date="2015" name="Sci. Rep.">
        <title>The genome of Leishmania panamensis: insights into genomics of the L. (Viannia) subgenus.</title>
        <authorList>
            <person name="Llanes A."/>
            <person name="Restrepo C.M."/>
            <person name="Vecchio G.D."/>
            <person name="Anguizola F.J."/>
            <person name="Lleonart R."/>
        </authorList>
    </citation>
    <scope>NUCLEOTIDE SEQUENCE [LARGE SCALE GENOMIC DNA]</scope>
    <source>
        <strain evidence="1 2">MHOM/PA/94/PSC-1</strain>
    </source>
</reference>
<dbReference type="GeneID" id="22574380"/>
<name>A0A088RPF8_LEIPA</name>
<dbReference type="eggNOG" id="ENOG502SJNM">
    <property type="taxonomic scope" value="Eukaryota"/>
</dbReference>
<protein>
    <submittedName>
        <fullName evidence="1">Uncharacterized protein</fullName>
    </submittedName>
</protein>
<evidence type="ECO:0000313" key="2">
    <source>
        <dbReference type="Proteomes" id="UP000063063"/>
    </source>
</evidence>
<dbReference type="RefSeq" id="XP_010698372.1">
    <property type="nucleotide sequence ID" value="XM_010700070.1"/>
</dbReference>
<accession>A0A088RPF8</accession>
<dbReference type="OrthoDB" id="260004at2759"/>
<dbReference type="KEGG" id="lpan:LPMP_201710"/>
<gene>
    <name evidence="1" type="ORF">LPMP_201710</name>
</gene>
<evidence type="ECO:0000313" key="1">
    <source>
        <dbReference type="EMBL" id="AIN97665.1"/>
    </source>
</evidence>
<sequence>MLPSGFPTVGGRSLVSNSVAMHANPIHFTTPPRRHIASLSANVELTGLTAGVSLAHKELSACNVTGRVFNCTSMDGTPRCKSSVSITAVVALSTDVSPRQHRCGPSFTSGIMTESDSPCRSPRVCLTQTPTTRKLFTKPIPYGSLPSSGALLCKVPDGSLANRSSSGICGMSPSFSVTLSEAEEDTTLMSAESVFASASVDQRVPLRSASFAVNETRPPSSPSFTYFPSSHGGVAHESSASASDKANAAGAAPVACFYNAHSVCDGRAPSVKGSSATEHKFFEPLRFDTSGRLFSPLQRFSSVKSSQHANVAVDLESHILDCGIASVDHENLSAACPLSNMWQGRLSAIVKQQQLLHACLVSIARERTERPDSQRSVISTPKCAQQQRRRGSRLQFLMWQLCILLLRLTLRIMERVLAASAGKLRKLLCLPQQR</sequence>
<organism evidence="1 2">
    <name type="scientific">Leishmania panamensis</name>
    <dbReference type="NCBI Taxonomy" id="5679"/>
    <lineage>
        <taxon>Eukaryota</taxon>
        <taxon>Discoba</taxon>
        <taxon>Euglenozoa</taxon>
        <taxon>Kinetoplastea</taxon>
        <taxon>Metakinetoplastina</taxon>
        <taxon>Trypanosomatida</taxon>
        <taxon>Trypanosomatidae</taxon>
        <taxon>Leishmaniinae</taxon>
        <taxon>Leishmania</taxon>
        <taxon>Leishmania guyanensis species complex</taxon>
    </lineage>
</organism>
<dbReference type="VEuPathDB" id="TriTrypDB:LPMP_201710"/>
<keyword evidence="2" id="KW-1185">Reference proteome</keyword>